<feature type="domain" description="Cathepsin propeptide inhibitor" evidence="3">
    <location>
        <begin position="89"/>
        <end position="149"/>
    </location>
</feature>
<dbReference type="Proteomes" id="UP000007801">
    <property type="component" value="Unassembled WGS sequence"/>
</dbReference>
<accession>A0A0P9AH04</accession>
<protein>
    <recommendedName>
        <fullName evidence="3">Cathepsin propeptide inhibitor domain-containing protein</fullName>
    </recommendedName>
</protein>
<dbReference type="GeneID" id="26515092"/>
<dbReference type="STRING" id="7217.A0A0P9AH04"/>
<evidence type="ECO:0000259" key="3">
    <source>
        <dbReference type="SMART" id="SM00848"/>
    </source>
</evidence>
<keyword evidence="2" id="KW-0732">Signal</keyword>
<name>A0A0P9AH04_DROAN</name>
<dbReference type="SMART" id="SM00848">
    <property type="entry name" value="Inhibitor_I29"/>
    <property type="match status" value="1"/>
</dbReference>
<keyword evidence="5" id="KW-1185">Reference proteome</keyword>
<feature type="signal peptide" evidence="2">
    <location>
        <begin position="1"/>
        <end position="22"/>
    </location>
</feature>
<evidence type="ECO:0000313" key="5">
    <source>
        <dbReference type="Proteomes" id="UP000007801"/>
    </source>
</evidence>
<gene>
    <name evidence="4" type="primary">Dana\GF27683</name>
    <name evidence="4" type="ORF">GF27683</name>
</gene>
<dbReference type="AlphaFoldDB" id="A0A0P9AH04"/>
<dbReference type="KEGG" id="dan:26515092"/>
<organism evidence="4 5">
    <name type="scientific">Drosophila ananassae</name>
    <name type="common">Fruit fly</name>
    <dbReference type="NCBI Taxonomy" id="7217"/>
    <lineage>
        <taxon>Eukaryota</taxon>
        <taxon>Metazoa</taxon>
        <taxon>Ecdysozoa</taxon>
        <taxon>Arthropoda</taxon>
        <taxon>Hexapoda</taxon>
        <taxon>Insecta</taxon>
        <taxon>Pterygota</taxon>
        <taxon>Neoptera</taxon>
        <taxon>Endopterygota</taxon>
        <taxon>Diptera</taxon>
        <taxon>Brachycera</taxon>
        <taxon>Muscomorpha</taxon>
        <taxon>Ephydroidea</taxon>
        <taxon>Drosophilidae</taxon>
        <taxon>Drosophila</taxon>
        <taxon>Sophophora</taxon>
    </lineage>
</organism>
<feature type="region of interest" description="Disordered" evidence="1">
    <location>
        <begin position="27"/>
        <end position="75"/>
    </location>
</feature>
<dbReference type="Gene3D" id="1.10.287.2250">
    <property type="match status" value="1"/>
</dbReference>
<sequence length="156" mass="18003">MRSTQSAFVVLLVVSLMERVWSTPTNYTTQANNDIETKGASSPDSETFEPITETTESESLESTTEDENATTDEPTTAFIEIELQIEADWKKFLTDYSVTYKNESEAEKHRKIFIDNWIMIQDHNEQYEQGKQSYKMKINQFADLNRADWKATLGSH</sequence>
<dbReference type="InterPro" id="IPR013201">
    <property type="entry name" value="Prot_inhib_I29"/>
</dbReference>
<dbReference type="Pfam" id="PF08246">
    <property type="entry name" value="Inhibitor_I29"/>
    <property type="match status" value="1"/>
</dbReference>
<evidence type="ECO:0000256" key="2">
    <source>
        <dbReference type="SAM" id="SignalP"/>
    </source>
</evidence>
<evidence type="ECO:0000313" key="4">
    <source>
        <dbReference type="EMBL" id="KPU77122.1"/>
    </source>
</evidence>
<dbReference type="InterPro" id="IPR038765">
    <property type="entry name" value="Papain-like_cys_pep_sf"/>
</dbReference>
<dbReference type="SUPFAM" id="SSF54001">
    <property type="entry name" value="Cysteine proteinases"/>
    <property type="match status" value="1"/>
</dbReference>
<feature type="compositionally biased region" description="Polar residues" evidence="1">
    <location>
        <begin position="27"/>
        <end position="44"/>
    </location>
</feature>
<dbReference type="InParanoid" id="A0A0P9AH04"/>
<reference evidence="4 5" key="1">
    <citation type="journal article" date="2007" name="Nature">
        <title>Evolution of genes and genomes on the Drosophila phylogeny.</title>
        <authorList>
            <consortium name="Drosophila 12 Genomes Consortium"/>
            <person name="Clark A.G."/>
            <person name="Eisen M.B."/>
            <person name="Smith D.R."/>
            <person name="Bergman C.M."/>
            <person name="Oliver B."/>
            <person name="Markow T.A."/>
            <person name="Kaufman T.C."/>
            <person name="Kellis M."/>
            <person name="Gelbart W."/>
            <person name="Iyer V.N."/>
            <person name="Pollard D.A."/>
            <person name="Sackton T.B."/>
            <person name="Larracuente A.M."/>
            <person name="Singh N.D."/>
            <person name="Abad J.P."/>
            <person name="Abt D.N."/>
            <person name="Adryan B."/>
            <person name="Aguade M."/>
            <person name="Akashi H."/>
            <person name="Anderson W.W."/>
            <person name="Aquadro C.F."/>
            <person name="Ardell D.H."/>
            <person name="Arguello R."/>
            <person name="Artieri C.G."/>
            <person name="Barbash D.A."/>
            <person name="Barker D."/>
            <person name="Barsanti P."/>
            <person name="Batterham P."/>
            <person name="Batzoglou S."/>
            <person name="Begun D."/>
            <person name="Bhutkar A."/>
            <person name="Blanco E."/>
            <person name="Bosak S.A."/>
            <person name="Bradley R.K."/>
            <person name="Brand A.D."/>
            <person name="Brent M.R."/>
            <person name="Brooks A.N."/>
            <person name="Brown R.H."/>
            <person name="Butlin R.K."/>
            <person name="Caggese C."/>
            <person name="Calvi B.R."/>
            <person name="Bernardo de Carvalho A."/>
            <person name="Caspi A."/>
            <person name="Castrezana S."/>
            <person name="Celniker S.E."/>
            <person name="Chang J.L."/>
            <person name="Chapple C."/>
            <person name="Chatterji S."/>
            <person name="Chinwalla A."/>
            <person name="Civetta A."/>
            <person name="Clifton S.W."/>
            <person name="Comeron J.M."/>
            <person name="Costello J.C."/>
            <person name="Coyne J.A."/>
            <person name="Daub J."/>
            <person name="David R.G."/>
            <person name="Delcher A.L."/>
            <person name="Delehaunty K."/>
            <person name="Do C.B."/>
            <person name="Ebling H."/>
            <person name="Edwards K."/>
            <person name="Eickbush T."/>
            <person name="Evans J.D."/>
            <person name="Filipski A."/>
            <person name="Findeiss S."/>
            <person name="Freyhult E."/>
            <person name="Fulton L."/>
            <person name="Fulton R."/>
            <person name="Garcia A.C."/>
            <person name="Gardiner A."/>
            <person name="Garfield D.A."/>
            <person name="Garvin B.E."/>
            <person name="Gibson G."/>
            <person name="Gilbert D."/>
            <person name="Gnerre S."/>
            <person name="Godfrey J."/>
            <person name="Good R."/>
            <person name="Gotea V."/>
            <person name="Gravely B."/>
            <person name="Greenberg A.J."/>
            <person name="Griffiths-Jones S."/>
            <person name="Gross S."/>
            <person name="Guigo R."/>
            <person name="Gustafson E.A."/>
            <person name="Haerty W."/>
            <person name="Hahn M.W."/>
            <person name="Halligan D.L."/>
            <person name="Halpern A.L."/>
            <person name="Halter G.M."/>
            <person name="Han M.V."/>
            <person name="Heger A."/>
            <person name="Hillier L."/>
            <person name="Hinrichs A.S."/>
            <person name="Holmes I."/>
            <person name="Hoskins R.A."/>
            <person name="Hubisz M.J."/>
            <person name="Hultmark D."/>
            <person name="Huntley M.A."/>
            <person name="Jaffe D.B."/>
            <person name="Jagadeeshan S."/>
            <person name="Jeck W.R."/>
            <person name="Johnson J."/>
            <person name="Jones C.D."/>
            <person name="Jordan W.C."/>
            <person name="Karpen G.H."/>
            <person name="Kataoka E."/>
            <person name="Keightley P.D."/>
            <person name="Kheradpour P."/>
            <person name="Kirkness E.F."/>
            <person name="Koerich L.B."/>
            <person name="Kristiansen K."/>
            <person name="Kudrna D."/>
            <person name="Kulathinal R.J."/>
            <person name="Kumar S."/>
            <person name="Kwok R."/>
            <person name="Lander E."/>
            <person name="Langley C.H."/>
            <person name="Lapoint R."/>
            <person name="Lazzaro B.P."/>
            <person name="Lee S.J."/>
            <person name="Levesque L."/>
            <person name="Li R."/>
            <person name="Lin C.F."/>
            <person name="Lin M.F."/>
            <person name="Lindblad-Toh K."/>
            <person name="Llopart A."/>
            <person name="Long M."/>
            <person name="Low L."/>
            <person name="Lozovsky E."/>
            <person name="Lu J."/>
            <person name="Luo M."/>
            <person name="Machado C.A."/>
            <person name="Makalowski W."/>
            <person name="Marzo M."/>
            <person name="Matsuda M."/>
            <person name="Matzkin L."/>
            <person name="McAllister B."/>
            <person name="McBride C.S."/>
            <person name="McKernan B."/>
            <person name="McKernan K."/>
            <person name="Mendez-Lago M."/>
            <person name="Minx P."/>
            <person name="Mollenhauer M.U."/>
            <person name="Montooth K."/>
            <person name="Mount S.M."/>
            <person name="Mu X."/>
            <person name="Myers E."/>
            <person name="Negre B."/>
            <person name="Newfeld S."/>
            <person name="Nielsen R."/>
            <person name="Noor M.A."/>
            <person name="O'Grady P."/>
            <person name="Pachter L."/>
            <person name="Papaceit M."/>
            <person name="Parisi M.J."/>
            <person name="Parisi M."/>
            <person name="Parts L."/>
            <person name="Pedersen J.S."/>
            <person name="Pesole G."/>
            <person name="Phillippy A.M."/>
            <person name="Ponting C.P."/>
            <person name="Pop M."/>
            <person name="Porcelli D."/>
            <person name="Powell J.R."/>
            <person name="Prohaska S."/>
            <person name="Pruitt K."/>
            <person name="Puig M."/>
            <person name="Quesneville H."/>
            <person name="Ram K.R."/>
            <person name="Rand D."/>
            <person name="Rasmussen M.D."/>
            <person name="Reed L.K."/>
            <person name="Reenan R."/>
            <person name="Reily A."/>
            <person name="Remington K.A."/>
            <person name="Rieger T.T."/>
            <person name="Ritchie M.G."/>
            <person name="Robin C."/>
            <person name="Rogers Y.H."/>
            <person name="Rohde C."/>
            <person name="Rozas J."/>
            <person name="Rubenfield M.J."/>
            <person name="Ruiz A."/>
            <person name="Russo S."/>
            <person name="Salzberg S.L."/>
            <person name="Sanchez-Gracia A."/>
            <person name="Saranga D.J."/>
            <person name="Sato H."/>
            <person name="Schaeffer S.W."/>
            <person name="Schatz M.C."/>
            <person name="Schlenke T."/>
            <person name="Schwartz R."/>
            <person name="Segarra C."/>
            <person name="Singh R.S."/>
            <person name="Sirot L."/>
            <person name="Sirota M."/>
            <person name="Sisneros N.B."/>
            <person name="Smith C.D."/>
            <person name="Smith T.F."/>
            <person name="Spieth J."/>
            <person name="Stage D.E."/>
            <person name="Stark A."/>
            <person name="Stephan W."/>
            <person name="Strausberg R.L."/>
            <person name="Strempel S."/>
            <person name="Sturgill D."/>
            <person name="Sutton G."/>
            <person name="Sutton G.G."/>
            <person name="Tao W."/>
            <person name="Teichmann S."/>
            <person name="Tobari Y.N."/>
            <person name="Tomimura Y."/>
            <person name="Tsolas J.M."/>
            <person name="Valente V.L."/>
            <person name="Venter E."/>
            <person name="Venter J.C."/>
            <person name="Vicario S."/>
            <person name="Vieira F.G."/>
            <person name="Vilella A.J."/>
            <person name="Villasante A."/>
            <person name="Walenz B."/>
            <person name="Wang J."/>
            <person name="Wasserman M."/>
            <person name="Watts T."/>
            <person name="Wilson D."/>
            <person name="Wilson R.K."/>
            <person name="Wing R.A."/>
            <person name="Wolfner M.F."/>
            <person name="Wong A."/>
            <person name="Wong G.K."/>
            <person name="Wu C.I."/>
            <person name="Wu G."/>
            <person name="Yamamoto D."/>
            <person name="Yang H.P."/>
            <person name="Yang S.P."/>
            <person name="Yorke J.A."/>
            <person name="Yoshida K."/>
            <person name="Zdobnov E."/>
            <person name="Zhang P."/>
            <person name="Zhang Y."/>
            <person name="Zimin A.V."/>
            <person name="Baldwin J."/>
            <person name="Abdouelleil A."/>
            <person name="Abdulkadir J."/>
            <person name="Abebe A."/>
            <person name="Abera B."/>
            <person name="Abreu J."/>
            <person name="Acer S.C."/>
            <person name="Aftuck L."/>
            <person name="Alexander A."/>
            <person name="An P."/>
            <person name="Anderson E."/>
            <person name="Anderson S."/>
            <person name="Arachi H."/>
            <person name="Azer M."/>
            <person name="Bachantsang P."/>
            <person name="Barry A."/>
            <person name="Bayul T."/>
            <person name="Berlin A."/>
            <person name="Bessette D."/>
            <person name="Bloom T."/>
            <person name="Blye J."/>
            <person name="Boguslavskiy L."/>
            <person name="Bonnet C."/>
            <person name="Boukhgalter B."/>
            <person name="Bourzgui I."/>
            <person name="Brown A."/>
            <person name="Cahill P."/>
            <person name="Channer S."/>
            <person name="Cheshatsang Y."/>
            <person name="Chuda L."/>
            <person name="Citroen M."/>
            <person name="Collymore A."/>
            <person name="Cooke P."/>
            <person name="Costello M."/>
            <person name="D'Aco K."/>
            <person name="Daza R."/>
            <person name="De Haan G."/>
            <person name="DeGray S."/>
            <person name="DeMaso C."/>
            <person name="Dhargay N."/>
            <person name="Dooley K."/>
            <person name="Dooley E."/>
            <person name="Doricent M."/>
            <person name="Dorje P."/>
            <person name="Dorjee K."/>
            <person name="Dupes A."/>
            <person name="Elong R."/>
            <person name="Falk J."/>
            <person name="Farina A."/>
            <person name="Faro S."/>
            <person name="Ferguson D."/>
            <person name="Fisher S."/>
            <person name="Foley C.D."/>
            <person name="Franke A."/>
            <person name="Friedrich D."/>
            <person name="Gadbois L."/>
            <person name="Gearin G."/>
            <person name="Gearin C.R."/>
            <person name="Giannoukos G."/>
            <person name="Goode T."/>
            <person name="Graham J."/>
            <person name="Grandbois E."/>
            <person name="Grewal S."/>
            <person name="Gyaltsen K."/>
            <person name="Hafez N."/>
            <person name="Hagos B."/>
            <person name="Hall J."/>
            <person name="Henson C."/>
            <person name="Hollinger A."/>
            <person name="Honan T."/>
            <person name="Huard M.D."/>
            <person name="Hughes L."/>
            <person name="Hurhula B."/>
            <person name="Husby M.E."/>
            <person name="Kamat A."/>
            <person name="Kanga B."/>
            <person name="Kashin S."/>
            <person name="Khazanovich D."/>
            <person name="Kisner P."/>
            <person name="Lance K."/>
            <person name="Lara M."/>
            <person name="Lee W."/>
            <person name="Lennon N."/>
            <person name="Letendre F."/>
            <person name="LeVine R."/>
            <person name="Lipovsky A."/>
            <person name="Liu X."/>
            <person name="Liu J."/>
            <person name="Liu S."/>
            <person name="Lokyitsang T."/>
            <person name="Lokyitsang Y."/>
            <person name="Lubonja R."/>
            <person name="Lui A."/>
            <person name="MacDonald P."/>
            <person name="Magnisalis V."/>
            <person name="Maru K."/>
            <person name="Matthews C."/>
            <person name="McCusker W."/>
            <person name="McDonough S."/>
            <person name="Mehta T."/>
            <person name="Meldrim J."/>
            <person name="Meneus L."/>
            <person name="Mihai O."/>
            <person name="Mihalev A."/>
            <person name="Mihova T."/>
            <person name="Mittelman R."/>
            <person name="Mlenga V."/>
            <person name="Montmayeur A."/>
            <person name="Mulrain L."/>
            <person name="Navidi A."/>
            <person name="Naylor J."/>
            <person name="Negash T."/>
            <person name="Nguyen T."/>
            <person name="Nguyen N."/>
            <person name="Nicol R."/>
            <person name="Norbu C."/>
            <person name="Norbu N."/>
            <person name="Novod N."/>
            <person name="O'Neill B."/>
            <person name="Osman S."/>
            <person name="Markiewicz E."/>
            <person name="Oyono O.L."/>
            <person name="Patti C."/>
            <person name="Phunkhang P."/>
            <person name="Pierre F."/>
            <person name="Priest M."/>
            <person name="Raghuraman S."/>
            <person name="Rege F."/>
            <person name="Reyes R."/>
            <person name="Rise C."/>
            <person name="Rogov P."/>
            <person name="Ross K."/>
            <person name="Ryan E."/>
            <person name="Settipalli S."/>
            <person name="Shea T."/>
            <person name="Sherpa N."/>
            <person name="Shi L."/>
            <person name="Shih D."/>
            <person name="Sparrow T."/>
            <person name="Spaulding J."/>
            <person name="Stalker J."/>
            <person name="Stange-Thomann N."/>
            <person name="Stavropoulos S."/>
            <person name="Stone C."/>
            <person name="Strader C."/>
            <person name="Tesfaye S."/>
            <person name="Thomson T."/>
            <person name="Thoulutsang Y."/>
            <person name="Thoulutsang D."/>
            <person name="Topham K."/>
            <person name="Topping I."/>
            <person name="Tsamla T."/>
            <person name="Vassiliev H."/>
            <person name="Vo A."/>
            <person name="Wangchuk T."/>
            <person name="Wangdi T."/>
            <person name="Weiand M."/>
            <person name="Wilkinson J."/>
            <person name="Wilson A."/>
            <person name="Yadav S."/>
            <person name="Young G."/>
            <person name="Yu Q."/>
            <person name="Zembek L."/>
            <person name="Zhong D."/>
            <person name="Zimmer A."/>
            <person name="Zwirko Z."/>
            <person name="Jaffe D.B."/>
            <person name="Alvarez P."/>
            <person name="Brockman W."/>
            <person name="Butler J."/>
            <person name="Chin C."/>
            <person name="Gnerre S."/>
            <person name="Grabherr M."/>
            <person name="Kleber M."/>
            <person name="Mauceli E."/>
            <person name="MacCallum I."/>
        </authorList>
    </citation>
    <scope>NUCLEOTIDE SEQUENCE [LARGE SCALE GENOMIC DNA]</scope>
    <source>
        <strain evidence="5">Tucson 14024-0371.13</strain>
    </source>
</reference>
<feature type="compositionally biased region" description="Acidic residues" evidence="1">
    <location>
        <begin position="55"/>
        <end position="70"/>
    </location>
</feature>
<proteinExistence type="predicted"/>
<feature type="chain" id="PRO_5006155190" description="Cathepsin propeptide inhibitor domain-containing protein" evidence="2">
    <location>
        <begin position="23"/>
        <end position="156"/>
    </location>
</feature>
<evidence type="ECO:0000256" key="1">
    <source>
        <dbReference type="SAM" id="MobiDB-lite"/>
    </source>
</evidence>
<dbReference type="EMBL" id="CH902619">
    <property type="protein sequence ID" value="KPU77122.1"/>
    <property type="molecule type" value="Genomic_DNA"/>
</dbReference>
<dbReference type="OrthoDB" id="5855924at2759"/>